<evidence type="ECO:0000259" key="1">
    <source>
        <dbReference type="Pfam" id="PF14749"/>
    </source>
</evidence>
<dbReference type="InterPro" id="IPR037069">
    <property type="entry name" value="AcylCoA_DH/ox_N_sf"/>
</dbReference>
<dbReference type="GO" id="GO:0016627">
    <property type="term" value="F:oxidoreductase activity, acting on the CH-CH group of donors"/>
    <property type="evidence" value="ECO:0007669"/>
    <property type="project" value="InterPro"/>
</dbReference>
<dbReference type="Proteomes" id="UP000433483">
    <property type="component" value="Unassembled WGS sequence"/>
</dbReference>
<dbReference type="Gene3D" id="1.10.540.10">
    <property type="entry name" value="Acyl-CoA dehydrogenase/oxidase, N-terminal domain"/>
    <property type="match status" value="1"/>
</dbReference>
<organism evidence="2 3">
    <name type="scientific">Phytophthora fragariae</name>
    <dbReference type="NCBI Taxonomy" id="53985"/>
    <lineage>
        <taxon>Eukaryota</taxon>
        <taxon>Sar</taxon>
        <taxon>Stramenopiles</taxon>
        <taxon>Oomycota</taxon>
        <taxon>Peronosporomycetes</taxon>
        <taxon>Peronosporales</taxon>
        <taxon>Peronosporaceae</taxon>
        <taxon>Phytophthora</taxon>
    </lineage>
</organism>
<evidence type="ECO:0000313" key="3">
    <source>
        <dbReference type="Proteomes" id="UP000433483"/>
    </source>
</evidence>
<feature type="non-terminal residue" evidence="2">
    <location>
        <position position="78"/>
    </location>
</feature>
<feature type="domain" description="Acyl-coenzyme A oxidase N-terminal" evidence="1">
    <location>
        <begin position="23"/>
        <end position="77"/>
    </location>
</feature>
<accession>A0A6A3X5K7</accession>
<dbReference type="GO" id="GO:0050660">
    <property type="term" value="F:flavin adenine dinucleotide binding"/>
    <property type="evidence" value="ECO:0007669"/>
    <property type="project" value="InterPro"/>
</dbReference>
<gene>
    <name evidence="2" type="ORF">PF005_g17193</name>
</gene>
<dbReference type="AlphaFoldDB" id="A0A6A3X5K7"/>
<sequence>MAMELKDLAPLLLKTERANGDVDPRVLTNVLRGGQAANDRRKELLQVIERHPVLSDRDMMFRNHDERYNFGIKKAFHY</sequence>
<dbReference type="EMBL" id="QXGB01001171">
    <property type="protein sequence ID" value="KAE9195663.1"/>
    <property type="molecule type" value="Genomic_DNA"/>
</dbReference>
<keyword evidence="3" id="KW-1185">Reference proteome</keyword>
<dbReference type="InterPro" id="IPR029320">
    <property type="entry name" value="Acyl-CoA_ox_N"/>
</dbReference>
<evidence type="ECO:0000313" key="2">
    <source>
        <dbReference type="EMBL" id="KAE9195663.1"/>
    </source>
</evidence>
<dbReference type="OrthoDB" id="538336at2759"/>
<dbReference type="Pfam" id="PF14749">
    <property type="entry name" value="Acyl-CoA_ox_N"/>
    <property type="match status" value="1"/>
</dbReference>
<protein>
    <recommendedName>
        <fullName evidence="1">Acyl-coenzyme A oxidase N-terminal domain-containing protein</fullName>
    </recommendedName>
</protein>
<proteinExistence type="predicted"/>
<comment type="caution">
    <text evidence="2">The sequence shown here is derived from an EMBL/GenBank/DDBJ whole genome shotgun (WGS) entry which is preliminary data.</text>
</comment>
<name>A0A6A3X5K7_9STRA</name>
<reference evidence="2 3" key="1">
    <citation type="submission" date="2018-08" db="EMBL/GenBank/DDBJ databases">
        <title>Genomic investigation of the strawberry pathogen Phytophthora fragariae indicates pathogenicity is determined by transcriptional variation in three key races.</title>
        <authorList>
            <person name="Adams T.M."/>
            <person name="Armitage A.D."/>
            <person name="Sobczyk M.K."/>
            <person name="Bates H.J."/>
            <person name="Dunwell J.M."/>
            <person name="Nellist C.F."/>
            <person name="Harrison R.J."/>
        </authorList>
    </citation>
    <scope>NUCLEOTIDE SEQUENCE [LARGE SCALE GENOMIC DNA]</scope>
    <source>
        <strain evidence="2 3">NOV-27</strain>
    </source>
</reference>